<proteinExistence type="inferred from homology"/>
<reference evidence="3" key="1">
    <citation type="journal article" date="2020" name="mSystems">
        <title>Genome- and Community-Level Interaction Insights into Carbon Utilization and Element Cycling Functions of Hydrothermarchaeota in Hydrothermal Sediment.</title>
        <authorList>
            <person name="Zhou Z."/>
            <person name="Liu Y."/>
            <person name="Xu W."/>
            <person name="Pan J."/>
            <person name="Luo Z.H."/>
            <person name="Li M."/>
        </authorList>
    </citation>
    <scope>NUCLEOTIDE SEQUENCE [LARGE SCALE GENOMIC DNA]</scope>
    <source>
        <strain evidence="3">SpSt-776</strain>
    </source>
</reference>
<dbReference type="InterPro" id="IPR006286">
    <property type="entry name" value="C56_PfpI-like"/>
</dbReference>
<sequence length="174" mass="18866">MRLQGKRVAVLVENLYQDLEVWYPLLRLKEEGAEVVTVGSGSAQTYTGKYGYPVAADQAASEVKAADFDAVVIPGGYAPDIMRRYPEMVKLVRDAYDLGKVVASICHGGWMLASAEILRGKTVTSFFAIKDDLVHAGAKFVDVEVAVDGNLITSRKPEDLPAFCRAIIAALEGK</sequence>
<keyword evidence="3" id="KW-0315">Glutamine amidotransferase</keyword>
<dbReference type="SUPFAM" id="SSF52317">
    <property type="entry name" value="Class I glutamine amidotransferase-like"/>
    <property type="match status" value="1"/>
</dbReference>
<dbReference type="NCBIfam" id="TIGR01382">
    <property type="entry name" value="PfpI"/>
    <property type="match status" value="1"/>
</dbReference>
<dbReference type="PROSITE" id="PS51276">
    <property type="entry name" value="PEPTIDASE_C56_PFPI"/>
    <property type="match status" value="1"/>
</dbReference>
<dbReference type="InterPro" id="IPR002818">
    <property type="entry name" value="DJ-1/PfpI"/>
</dbReference>
<evidence type="ECO:0000313" key="3">
    <source>
        <dbReference type="EMBL" id="HGB15518.1"/>
    </source>
</evidence>
<dbReference type="EMBL" id="DTHB01000053">
    <property type="protein sequence ID" value="HGB15518.1"/>
    <property type="molecule type" value="Genomic_DNA"/>
</dbReference>
<dbReference type="CDD" id="cd03134">
    <property type="entry name" value="GATase1_PfpI_like"/>
    <property type="match status" value="1"/>
</dbReference>
<keyword evidence="3" id="KW-0808">Transferase</keyword>
<dbReference type="Pfam" id="PF01965">
    <property type="entry name" value="DJ-1_PfpI"/>
    <property type="match status" value="1"/>
</dbReference>
<evidence type="ECO:0000259" key="2">
    <source>
        <dbReference type="Pfam" id="PF01965"/>
    </source>
</evidence>
<dbReference type="Gene3D" id="3.40.50.880">
    <property type="match status" value="1"/>
</dbReference>
<protein>
    <submittedName>
        <fullName evidence="3">Type 1 glutamine amidotransferase</fullName>
    </submittedName>
</protein>
<evidence type="ECO:0000256" key="1">
    <source>
        <dbReference type="ARBA" id="ARBA00008542"/>
    </source>
</evidence>
<feature type="domain" description="DJ-1/PfpI" evidence="2">
    <location>
        <begin position="6"/>
        <end position="169"/>
    </location>
</feature>
<organism evidence="3">
    <name type="scientific">Desulfobacca acetoxidans</name>
    <dbReference type="NCBI Taxonomy" id="60893"/>
    <lineage>
        <taxon>Bacteria</taxon>
        <taxon>Pseudomonadati</taxon>
        <taxon>Thermodesulfobacteriota</taxon>
        <taxon>Desulfobaccia</taxon>
        <taxon>Desulfobaccales</taxon>
        <taxon>Desulfobaccaceae</taxon>
        <taxon>Desulfobacca</taxon>
    </lineage>
</organism>
<dbReference type="GO" id="GO:0016740">
    <property type="term" value="F:transferase activity"/>
    <property type="evidence" value="ECO:0007669"/>
    <property type="project" value="UniProtKB-KW"/>
</dbReference>
<accession>A0A7C3SME8</accession>
<dbReference type="PANTHER" id="PTHR42733:SF13">
    <property type="entry name" value="DJ-1_PFPI DOMAIN-CONTAINING PROTEIN"/>
    <property type="match status" value="1"/>
</dbReference>
<dbReference type="AlphaFoldDB" id="A0A7C3SME8"/>
<comment type="caution">
    <text evidence="3">The sequence shown here is derived from an EMBL/GenBank/DDBJ whole genome shotgun (WGS) entry which is preliminary data.</text>
</comment>
<gene>
    <name evidence="3" type="ORF">ENV62_09830</name>
</gene>
<dbReference type="InterPro" id="IPR029062">
    <property type="entry name" value="Class_I_gatase-like"/>
</dbReference>
<dbReference type="PANTHER" id="PTHR42733">
    <property type="entry name" value="DJ-1 PROTEIN"/>
    <property type="match status" value="1"/>
</dbReference>
<name>A0A7C3SME8_9BACT</name>
<comment type="similarity">
    <text evidence="1">Belongs to the peptidase C56 family.</text>
</comment>